<evidence type="ECO:0000256" key="4">
    <source>
        <dbReference type="ARBA" id="ARBA00023136"/>
    </source>
</evidence>
<evidence type="ECO:0000256" key="2">
    <source>
        <dbReference type="ARBA" id="ARBA00022692"/>
    </source>
</evidence>
<gene>
    <name evidence="8" type="ORF">PENSOL_c046G03380</name>
</gene>
<evidence type="ECO:0000256" key="3">
    <source>
        <dbReference type="ARBA" id="ARBA00022989"/>
    </source>
</evidence>
<dbReference type="PANTHER" id="PTHR12953:SF0">
    <property type="entry name" value="SUN DOMAIN-CONTAINING OSSIFICATION FACTOR"/>
    <property type="match status" value="1"/>
</dbReference>
<dbReference type="Proteomes" id="UP000191612">
    <property type="component" value="Unassembled WGS sequence"/>
</dbReference>
<keyword evidence="2" id="KW-0812">Transmembrane</keyword>
<dbReference type="GO" id="GO:0012505">
    <property type="term" value="C:endomembrane system"/>
    <property type="evidence" value="ECO:0007669"/>
    <property type="project" value="UniProtKB-SubCell"/>
</dbReference>
<dbReference type="InterPro" id="IPR012919">
    <property type="entry name" value="SUN_dom"/>
</dbReference>
<feature type="region of interest" description="Disordered" evidence="5">
    <location>
        <begin position="749"/>
        <end position="869"/>
    </location>
</feature>
<sequence length="869" mass="94846">MLTAGRSLTSWIYCASILLALCHNALSNATAQPPQSGAQRALPTTPVTRCPAKSTWQTEAELFHLPPCLETRWGPGRDMYLASAAPDPVVNPPAISSGTPEETARTIPEQNAEQDQDTDSLLDGASFLSFEDWKKQNLAKVGQSAENVGGNRRVAAAGKEDRRQPAGINNALDSLGDDSEIELDFGGFGAETPEASPTAWGSHIPSREAGQAGNADGRGKVDVHGQGALQRDASRRKDAGTTCKERFNYASFDCAATVLKTNPECKGSSSVLIENKDSYMLNECRAQNKFLILELCDDILVDTVVLANYEFFSSIFHTFRVSVSDRYPAKPDQWKELGVYEARNTREVQAFAVENSLIWARYLRVEFLTHYGHEFFCPISLIRVHGTTMMEEYKHGESSDRAEVEELEASEANQLLEDLETKPVEVPVDVPVEVPVEKLIPEVEPSLTMDEICPNPVSEAVSPFAKRNDGDICDITDGPPVATPSTPATTDQTNPPPKQNSTAAVGGSPSATNAGLSAPQKGEDTRKQGEPAKHVMTAPDASSVSSEPTQENATSETIGKVTTNAKEEQSIPPPESTRPTNTQPPSANPTTQESFFKSVHKRLQMLESNSTLSLLYIEEQSRILRDAFNKVEKRQLAKTSTFLENLNVTVLNELREFREQYDHVWKSVALEFEHQRMQYHQEVQSLSGQLGVLADELVFQKRVTVIQSIMVLCCFALALFSRGSGNNYMEFPAVQRMVARSYSLRSSSPIFASPSASPGSTRPTSSSYRENSGHRGNLSDSSDQDSAASPTTPYSPPTPTSSSPERDVEETDKVEEPTSPESMSVPTLATPQPRSQSTPPVLNGRPVGLDMTTPADDELGTDNPRSLEL</sequence>
<feature type="domain" description="SUN" evidence="7">
    <location>
        <begin position="201"/>
        <end position="389"/>
    </location>
</feature>
<keyword evidence="9" id="KW-1185">Reference proteome</keyword>
<feature type="chain" id="PRO_5012980573" description="SUN domain-containing protein" evidence="6">
    <location>
        <begin position="28"/>
        <end position="869"/>
    </location>
</feature>
<feature type="compositionally biased region" description="Low complexity" evidence="5">
    <location>
        <begin position="479"/>
        <end position="490"/>
    </location>
</feature>
<feature type="compositionally biased region" description="Polar residues" evidence="5">
    <location>
        <begin position="761"/>
        <end position="770"/>
    </location>
</feature>
<comment type="caution">
    <text evidence="8">The sequence shown here is derived from an EMBL/GenBank/DDBJ whole genome shotgun (WGS) entry which is preliminary data.</text>
</comment>
<dbReference type="InterPro" id="IPR045120">
    <property type="entry name" value="Suco/Slp1-like"/>
</dbReference>
<dbReference type="Pfam" id="PF07738">
    <property type="entry name" value="Sad1_UNC"/>
    <property type="match status" value="1"/>
</dbReference>
<feature type="compositionally biased region" description="Polar residues" evidence="5">
    <location>
        <begin position="819"/>
        <end position="840"/>
    </location>
</feature>
<protein>
    <recommendedName>
        <fullName evidence="7">SUN domain-containing protein</fullName>
    </recommendedName>
</protein>
<feature type="compositionally biased region" description="Polar residues" evidence="5">
    <location>
        <begin position="577"/>
        <end position="593"/>
    </location>
</feature>
<reference evidence="9" key="1">
    <citation type="journal article" date="2017" name="Nat. Microbiol.">
        <title>Global analysis of biosynthetic gene clusters reveals vast potential of secondary metabolite production in Penicillium species.</title>
        <authorList>
            <person name="Nielsen J.C."/>
            <person name="Grijseels S."/>
            <person name="Prigent S."/>
            <person name="Ji B."/>
            <person name="Dainat J."/>
            <person name="Nielsen K.F."/>
            <person name="Frisvad J.C."/>
            <person name="Workman M."/>
            <person name="Nielsen J."/>
        </authorList>
    </citation>
    <scope>NUCLEOTIDE SEQUENCE [LARGE SCALE GENOMIC DNA]</scope>
    <source>
        <strain evidence="9">IBT 29525</strain>
    </source>
</reference>
<feature type="compositionally biased region" description="Low complexity" evidence="5">
    <location>
        <begin position="749"/>
        <end position="760"/>
    </location>
</feature>
<feature type="signal peptide" evidence="6">
    <location>
        <begin position="1"/>
        <end position="27"/>
    </location>
</feature>
<evidence type="ECO:0000313" key="8">
    <source>
        <dbReference type="EMBL" id="OQD91989.1"/>
    </source>
</evidence>
<dbReference type="AlphaFoldDB" id="A0A1V6QRZ3"/>
<evidence type="ECO:0000256" key="6">
    <source>
        <dbReference type="SAM" id="SignalP"/>
    </source>
</evidence>
<evidence type="ECO:0000313" key="9">
    <source>
        <dbReference type="Proteomes" id="UP000191612"/>
    </source>
</evidence>
<dbReference type="STRING" id="60172.A0A1V6QRZ3"/>
<accession>A0A1V6QRZ3</accession>
<name>A0A1V6QRZ3_9EURO</name>
<feature type="region of interest" description="Disordered" evidence="5">
    <location>
        <begin position="189"/>
        <end position="235"/>
    </location>
</feature>
<evidence type="ECO:0000256" key="5">
    <source>
        <dbReference type="SAM" id="MobiDB-lite"/>
    </source>
</evidence>
<feature type="region of interest" description="Disordered" evidence="5">
    <location>
        <begin position="88"/>
        <end position="118"/>
    </location>
</feature>
<keyword evidence="4" id="KW-0472">Membrane</keyword>
<dbReference type="FunFam" id="2.60.120.260:FF:000082">
    <property type="entry name" value="Sad1/UNC domain protein"/>
    <property type="match status" value="1"/>
</dbReference>
<dbReference type="EMBL" id="MDYO01000046">
    <property type="protein sequence ID" value="OQD91989.1"/>
    <property type="molecule type" value="Genomic_DNA"/>
</dbReference>
<proteinExistence type="predicted"/>
<dbReference type="GO" id="GO:0005737">
    <property type="term" value="C:cytoplasm"/>
    <property type="evidence" value="ECO:0007669"/>
    <property type="project" value="TreeGrafter"/>
</dbReference>
<feature type="compositionally biased region" description="Low complexity" evidence="5">
    <location>
        <begin position="779"/>
        <end position="792"/>
    </location>
</feature>
<keyword evidence="6" id="KW-0732">Signal</keyword>
<keyword evidence="3" id="KW-1133">Transmembrane helix</keyword>
<dbReference type="GO" id="GO:0016020">
    <property type="term" value="C:membrane"/>
    <property type="evidence" value="ECO:0007669"/>
    <property type="project" value="InterPro"/>
</dbReference>
<organism evidence="8 9">
    <name type="scientific">Penicillium solitum</name>
    <dbReference type="NCBI Taxonomy" id="60172"/>
    <lineage>
        <taxon>Eukaryota</taxon>
        <taxon>Fungi</taxon>
        <taxon>Dikarya</taxon>
        <taxon>Ascomycota</taxon>
        <taxon>Pezizomycotina</taxon>
        <taxon>Eurotiomycetes</taxon>
        <taxon>Eurotiomycetidae</taxon>
        <taxon>Eurotiales</taxon>
        <taxon>Aspergillaceae</taxon>
        <taxon>Penicillium</taxon>
    </lineage>
</organism>
<feature type="compositionally biased region" description="Basic and acidic residues" evidence="5">
    <location>
        <begin position="521"/>
        <end position="533"/>
    </location>
</feature>
<evidence type="ECO:0000259" key="7">
    <source>
        <dbReference type="PROSITE" id="PS51469"/>
    </source>
</evidence>
<comment type="subcellular location">
    <subcellularLocation>
        <location evidence="1">Endomembrane system</location>
    </subcellularLocation>
</comment>
<dbReference type="PANTHER" id="PTHR12953">
    <property type="entry name" value="MEMBRANE PROTEIN CH1 RELATED"/>
    <property type="match status" value="1"/>
</dbReference>
<feature type="region of interest" description="Disordered" evidence="5">
    <location>
        <begin position="468"/>
        <end position="593"/>
    </location>
</feature>
<feature type="compositionally biased region" description="Polar residues" evidence="5">
    <location>
        <begin position="499"/>
        <end position="515"/>
    </location>
</feature>
<feature type="compositionally biased region" description="Polar residues" evidence="5">
    <location>
        <begin position="540"/>
        <end position="564"/>
    </location>
</feature>
<evidence type="ECO:0000256" key="1">
    <source>
        <dbReference type="ARBA" id="ARBA00004308"/>
    </source>
</evidence>
<dbReference type="GO" id="GO:0034975">
    <property type="term" value="P:protein folding in endoplasmic reticulum"/>
    <property type="evidence" value="ECO:0007669"/>
    <property type="project" value="TreeGrafter"/>
</dbReference>
<feature type="region of interest" description="Disordered" evidence="5">
    <location>
        <begin position="155"/>
        <end position="174"/>
    </location>
</feature>
<dbReference type="PROSITE" id="PS51469">
    <property type="entry name" value="SUN"/>
    <property type="match status" value="1"/>
</dbReference>
<dbReference type="Gene3D" id="2.60.120.260">
    <property type="entry name" value="Galactose-binding domain-like"/>
    <property type="match status" value="1"/>
</dbReference>